<evidence type="ECO:0000259" key="6">
    <source>
        <dbReference type="SMART" id="SM00645"/>
    </source>
</evidence>
<dbReference type="PRINTS" id="PR00705">
    <property type="entry name" value="PAPAIN"/>
</dbReference>
<dbReference type="PROSITE" id="PS00139">
    <property type="entry name" value="THIOL_PROTEASE_CYS"/>
    <property type="match status" value="1"/>
</dbReference>
<dbReference type="Gene3D" id="3.90.70.10">
    <property type="entry name" value="Cysteine proteinases"/>
    <property type="match status" value="1"/>
</dbReference>
<dbReference type="Proteomes" id="UP001187531">
    <property type="component" value="Unassembled WGS sequence"/>
</dbReference>
<evidence type="ECO:0000256" key="5">
    <source>
        <dbReference type="SAM" id="Phobius"/>
    </source>
</evidence>
<dbReference type="CDD" id="cd02248">
    <property type="entry name" value="Peptidase_C1A"/>
    <property type="match status" value="1"/>
</dbReference>
<comment type="caution">
    <text evidence="7">The sequence shown here is derived from an EMBL/GenBank/DDBJ whole genome shotgun (WGS) entry which is preliminary data.</text>
</comment>
<dbReference type="EMBL" id="JAVRJZ010000012">
    <property type="protein sequence ID" value="KAK2715846.1"/>
    <property type="molecule type" value="Genomic_DNA"/>
</dbReference>
<keyword evidence="3" id="KW-0378">Hydrolase</keyword>
<evidence type="ECO:0000256" key="1">
    <source>
        <dbReference type="ARBA" id="ARBA00008455"/>
    </source>
</evidence>
<evidence type="ECO:0000256" key="4">
    <source>
        <dbReference type="ARBA" id="ARBA00022807"/>
    </source>
</evidence>
<dbReference type="PANTHER" id="PTHR12411">
    <property type="entry name" value="CYSTEINE PROTEASE FAMILY C1-RELATED"/>
    <property type="match status" value="1"/>
</dbReference>
<gene>
    <name evidence="7" type="ORF">QYM36_010420</name>
</gene>
<dbReference type="GO" id="GO:0008234">
    <property type="term" value="F:cysteine-type peptidase activity"/>
    <property type="evidence" value="ECO:0007669"/>
    <property type="project" value="UniProtKB-KW"/>
</dbReference>
<evidence type="ECO:0000256" key="3">
    <source>
        <dbReference type="ARBA" id="ARBA00022801"/>
    </source>
</evidence>
<dbReference type="InterPro" id="IPR000169">
    <property type="entry name" value="Pept_cys_AS"/>
</dbReference>
<feature type="transmembrane region" description="Helical" evidence="5">
    <location>
        <begin position="7"/>
        <end position="25"/>
    </location>
</feature>
<keyword evidence="5" id="KW-0812">Transmembrane</keyword>
<dbReference type="InterPro" id="IPR000668">
    <property type="entry name" value="Peptidase_C1A_C"/>
</dbReference>
<dbReference type="GO" id="GO:0006508">
    <property type="term" value="P:proteolysis"/>
    <property type="evidence" value="ECO:0007669"/>
    <property type="project" value="UniProtKB-KW"/>
</dbReference>
<sequence>MIGKEEICFNCFILVCLFFVVPMRYNDPKRIEVHGAFKNGSMLFLRPEVDSAYKIATERISKLQESNGASYGMTKFSLMPQDEFKNKYLRFRMSDFEGSQALVRQRREAHSFNVSGVPIKFDWREKGLVTSVKTQFQCGACWAFSTVGVLETMYAKKTGKLVDLSSQQVLDCAVGNFGCFGGDTCSALAWMSSNTTRIVPEEEYPLTFKMQRCKAHTKSDINIRVAKNFTCSNFVGSEEEIIKGVATHGPLAVAVDGLSWQDYLGGIIRYNCESHLNHAAEIVGYDLSGPIPYYIVKNSWGADFGIEGYLHIEIGKNLCGLAMRVSALDVLIL</sequence>
<evidence type="ECO:0000256" key="2">
    <source>
        <dbReference type="ARBA" id="ARBA00022670"/>
    </source>
</evidence>
<keyword evidence="8" id="KW-1185">Reference proteome</keyword>
<evidence type="ECO:0000313" key="7">
    <source>
        <dbReference type="EMBL" id="KAK2715846.1"/>
    </source>
</evidence>
<keyword evidence="4" id="KW-0788">Thiol protease</keyword>
<dbReference type="SUPFAM" id="SSF54001">
    <property type="entry name" value="Cysteine proteinases"/>
    <property type="match status" value="1"/>
</dbReference>
<keyword evidence="5" id="KW-1133">Transmembrane helix</keyword>
<keyword evidence="5" id="KW-0472">Membrane</keyword>
<feature type="domain" description="Peptidase C1A papain C-terminal" evidence="6">
    <location>
        <begin position="117"/>
        <end position="329"/>
    </location>
</feature>
<comment type="similarity">
    <text evidence="1">Belongs to the peptidase C1 family.</text>
</comment>
<protein>
    <recommendedName>
        <fullName evidence="6">Peptidase C1A papain C-terminal domain-containing protein</fullName>
    </recommendedName>
</protein>
<organism evidence="7 8">
    <name type="scientific">Artemia franciscana</name>
    <name type="common">Brine shrimp</name>
    <name type="synonym">Artemia sanfranciscana</name>
    <dbReference type="NCBI Taxonomy" id="6661"/>
    <lineage>
        <taxon>Eukaryota</taxon>
        <taxon>Metazoa</taxon>
        <taxon>Ecdysozoa</taxon>
        <taxon>Arthropoda</taxon>
        <taxon>Crustacea</taxon>
        <taxon>Branchiopoda</taxon>
        <taxon>Anostraca</taxon>
        <taxon>Artemiidae</taxon>
        <taxon>Artemia</taxon>
    </lineage>
</organism>
<dbReference type="SMART" id="SM00645">
    <property type="entry name" value="Pept_C1"/>
    <property type="match status" value="1"/>
</dbReference>
<dbReference type="InterPro" id="IPR039417">
    <property type="entry name" value="Peptidase_C1A_papain-like"/>
</dbReference>
<reference evidence="7" key="1">
    <citation type="submission" date="2023-07" db="EMBL/GenBank/DDBJ databases">
        <title>Chromosome-level genome assembly of Artemia franciscana.</title>
        <authorList>
            <person name="Jo E."/>
        </authorList>
    </citation>
    <scope>NUCLEOTIDE SEQUENCE</scope>
    <source>
        <tissue evidence="7">Whole body</tissue>
    </source>
</reference>
<dbReference type="InterPro" id="IPR013128">
    <property type="entry name" value="Peptidase_C1A"/>
</dbReference>
<keyword evidence="2" id="KW-0645">Protease</keyword>
<dbReference type="InterPro" id="IPR038765">
    <property type="entry name" value="Papain-like_cys_pep_sf"/>
</dbReference>
<proteinExistence type="inferred from homology"/>
<dbReference type="Pfam" id="PF00112">
    <property type="entry name" value="Peptidase_C1"/>
    <property type="match status" value="1"/>
</dbReference>
<evidence type="ECO:0000313" key="8">
    <source>
        <dbReference type="Proteomes" id="UP001187531"/>
    </source>
</evidence>
<dbReference type="AlphaFoldDB" id="A0AA88I0H6"/>
<accession>A0AA88I0H6</accession>
<name>A0AA88I0H6_ARTSF</name>